<dbReference type="GO" id="GO:0005634">
    <property type="term" value="C:nucleus"/>
    <property type="evidence" value="ECO:0007669"/>
    <property type="project" value="UniProtKB-SubCell"/>
</dbReference>
<dbReference type="STRING" id="13616.ENSMODP00000048997"/>
<dbReference type="AlphaFoldDB" id="A0A5F8GNG4"/>
<keyword evidence="8 15" id="KW-1133">Transmembrane helix</keyword>
<reference evidence="18" key="3">
    <citation type="submission" date="2025-09" db="UniProtKB">
        <authorList>
            <consortium name="Ensembl"/>
        </authorList>
    </citation>
    <scope>IDENTIFICATION</scope>
</reference>
<feature type="transmembrane region" description="Helical" evidence="15">
    <location>
        <begin position="228"/>
        <end position="250"/>
    </location>
</feature>
<dbReference type="Ensembl" id="ENSMODT00000057860.1">
    <property type="protein sequence ID" value="ENSMODP00000048997.1"/>
    <property type="gene ID" value="ENSMODG00000029681.2"/>
</dbReference>
<feature type="transmembrane region" description="Helical" evidence="15">
    <location>
        <begin position="310"/>
        <end position="330"/>
    </location>
</feature>
<proteinExistence type="predicted"/>
<sequence>MLNLLFQRVTFTPITSQATQEHQSPSRNTPLQTETRQHFQILPIKFLPFGPRMLSNLYQWFWKDEFWFPAGYTWTDMEDANGVTYPHPKDLLATIPLAFILVIVRYSFERTIGIHLSRIMGVRDHIRLKAAPNPNLESFFQTQSWNPKEAQLSLLVNQCGLSVRQAQCWFHYRRNQEQPNLTKFCESSWRFLFYFSSFFGGLFTLYNETWFWEPTTCFEGYLNQPLKIGIYCWYLLEMSFYHSLLLTLPFDVKRKDTMEHVIHHFVAITLMFFSYCCNFVHIGALTLLLHDITDVLLEANKMFHYAQWENTSEILFIIFSVVFIFNRLILFPTKIINTTLYHYTLKPFFGYYVMITFLIILQGLHVFWSYFILSMVYSFVVDDEVKNDMRSDSEEQDTSDEQTKPERERKKSIQYSDDTNSSNLLRTRGQLVLKN</sequence>
<dbReference type="SUPFAM" id="SSF46689">
    <property type="entry name" value="Homeodomain-like"/>
    <property type="match status" value="1"/>
</dbReference>
<evidence type="ECO:0000256" key="1">
    <source>
        <dbReference type="ARBA" id="ARBA00004477"/>
    </source>
</evidence>
<keyword evidence="19" id="KW-1185">Reference proteome</keyword>
<organism evidence="18 19">
    <name type="scientific">Monodelphis domestica</name>
    <name type="common">Gray short-tailed opossum</name>
    <dbReference type="NCBI Taxonomy" id="13616"/>
    <lineage>
        <taxon>Eukaryota</taxon>
        <taxon>Metazoa</taxon>
        <taxon>Chordata</taxon>
        <taxon>Craniata</taxon>
        <taxon>Vertebrata</taxon>
        <taxon>Euteleostomi</taxon>
        <taxon>Mammalia</taxon>
        <taxon>Metatheria</taxon>
        <taxon>Didelphimorphia</taxon>
        <taxon>Didelphidae</taxon>
        <taxon>Monodelphis</taxon>
    </lineage>
</organism>
<keyword evidence="12" id="KW-0371">Homeobox</keyword>
<keyword evidence="4" id="KW-0444">Lipid biosynthesis</keyword>
<dbReference type="PROSITE" id="PS50071">
    <property type="entry name" value="HOMEOBOX_2"/>
    <property type="match status" value="1"/>
</dbReference>
<keyword evidence="10 13" id="KW-0472">Membrane</keyword>
<evidence type="ECO:0000256" key="13">
    <source>
        <dbReference type="PROSITE-ProRule" id="PRU00205"/>
    </source>
</evidence>
<comment type="subcellular location">
    <subcellularLocation>
        <location evidence="1">Endoplasmic reticulum membrane</location>
        <topology evidence="1">Multi-pass membrane protein</topology>
    </subcellularLocation>
    <subcellularLocation>
        <location evidence="12">Nucleus</location>
    </subcellularLocation>
</comment>
<evidence type="ECO:0000313" key="18">
    <source>
        <dbReference type="Ensembl" id="ENSMODP00000048997.1"/>
    </source>
</evidence>
<feature type="transmembrane region" description="Helical" evidence="15">
    <location>
        <begin position="262"/>
        <end position="290"/>
    </location>
</feature>
<evidence type="ECO:0000259" key="16">
    <source>
        <dbReference type="PROSITE" id="PS50071"/>
    </source>
</evidence>
<dbReference type="Proteomes" id="UP000002280">
    <property type="component" value="Chromosome 3"/>
</dbReference>
<keyword evidence="7" id="KW-0256">Endoplasmic reticulum</keyword>
<feature type="domain" description="Homeobox" evidence="16">
    <location>
        <begin position="136"/>
        <end position="180"/>
    </location>
</feature>
<evidence type="ECO:0000256" key="5">
    <source>
        <dbReference type="ARBA" id="ARBA00022679"/>
    </source>
</evidence>
<evidence type="ECO:0000256" key="2">
    <source>
        <dbReference type="ARBA" id="ARBA00004760"/>
    </source>
</evidence>
<evidence type="ECO:0000259" key="17">
    <source>
        <dbReference type="PROSITE" id="PS50922"/>
    </source>
</evidence>
<dbReference type="PIRSF" id="PIRSF005225">
    <property type="entry name" value="LAG1_LAC1"/>
    <property type="match status" value="1"/>
</dbReference>
<accession>A0A5F8GNG4</accession>
<evidence type="ECO:0000256" key="4">
    <source>
        <dbReference type="ARBA" id="ARBA00022516"/>
    </source>
</evidence>
<keyword evidence="12" id="KW-0539">Nucleus</keyword>
<keyword evidence="5" id="KW-0808">Transferase</keyword>
<dbReference type="InParanoid" id="A0A5F8GNG4"/>
<dbReference type="PANTHER" id="PTHR12560:SF6">
    <property type="entry name" value="CERAMIDE SYNTHASE 4"/>
    <property type="match status" value="1"/>
</dbReference>
<feature type="DNA-binding region" description="Homeobox" evidence="12">
    <location>
        <begin position="138"/>
        <end position="181"/>
    </location>
</feature>
<feature type="compositionally biased region" description="Basic and acidic residues" evidence="14">
    <location>
        <begin position="401"/>
        <end position="411"/>
    </location>
</feature>
<feature type="region of interest" description="Disordered" evidence="14">
    <location>
        <begin position="390"/>
        <end position="435"/>
    </location>
</feature>
<feature type="transmembrane region" description="Helical" evidence="15">
    <location>
        <begin position="191"/>
        <end position="208"/>
    </location>
</feature>
<dbReference type="GO" id="GO:0046513">
    <property type="term" value="P:ceramide biosynthetic process"/>
    <property type="evidence" value="ECO:0000318"/>
    <property type="project" value="GO_Central"/>
</dbReference>
<evidence type="ECO:0000256" key="12">
    <source>
        <dbReference type="PROSITE-ProRule" id="PRU00108"/>
    </source>
</evidence>
<evidence type="ECO:0000256" key="3">
    <source>
        <dbReference type="ARBA" id="ARBA00004991"/>
    </source>
</evidence>
<feature type="transmembrane region" description="Helical" evidence="15">
    <location>
        <begin position="91"/>
        <end position="108"/>
    </location>
</feature>
<dbReference type="SMART" id="SM00724">
    <property type="entry name" value="TLC"/>
    <property type="match status" value="1"/>
</dbReference>
<dbReference type="Gene3D" id="1.10.10.60">
    <property type="entry name" value="Homeodomain-like"/>
    <property type="match status" value="1"/>
</dbReference>
<dbReference type="CDD" id="cd00086">
    <property type="entry name" value="homeodomain"/>
    <property type="match status" value="1"/>
</dbReference>
<evidence type="ECO:0000256" key="14">
    <source>
        <dbReference type="SAM" id="MobiDB-lite"/>
    </source>
</evidence>
<dbReference type="InterPro" id="IPR001356">
    <property type="entry name" value="HD"/>
</dbReference>
<dbReference type="PROSITE" id="PS50922">
    <property type="entry name" value="TLC"/>
    <property type="match status" value="1"/>
</dbReference>
<feature type="transmembrane region" description="Helical" evidence="15">
    <location>
        <begin position="351"/>
        <end position="380"/>
    </location>
</feature>
<dbReference type="InterPro" id="IPR009057">
    <property type="entry name" value="Homeodomain-like_sf"/>
</dbReference>
<dbReference type="InterPro" id="IPR016439">
    <property type="entry name" value="Lag1/Lac1-like"/>
</dbReference>
<comment type="catalytic activity">
    <reaction evidence="11">
        <text>sphinganine + octadecanoyl-CoA = N-(octadecanoyl)-sphinganine + CoA + H(+)</text>
        <dbReference type="Rhea" id="RHEA:36547"/>
        <dbReference type="ChEBI" id="CHEBI:15378"/>
        <dbReference type="ChEBI" id="CHEBI:57287"/>
        <dbReference type="ChEBI" id="CHEBI:57394"/>
        <dbReference type="ChEBI" id="CHEBI:57817"/>
        <dbReference type="ChEBI" id="CHEBI:67033"/>
    </reaction>
    <physiologicalReaction direction="left-to-right" evidence="11">
        <dbReference type="Rhea" id="RHEA:36548"/>
    </physiologicalReaction>
</comment>
<evidence type="ECO:0000256" key="8">
    <source>
        <dbReference type="ARBA" id="ARBA00022989"/>
    </source>
</evidence>
<evidence type="ECO:0000256" key="15">
    <source>
        <dbReference type="SAM" id="Phobius"/>
    </source>
</evidence>
<evidence type="ECO:0000256" key="6">
    <source>
        <dbReference type="ARBA" id="ARBA00022692"/>
    </source>
</evidence>
<comment type="pathway">
    <text evidence="3">Sphingolipid metabolism.</text>
</comment>
<comment type="pathway">
    <text evidence="2">Lipid metabolism; sphingolipid metabolism.</text>
</comment>
<keyword evidence="6 13" id="KW-0812">Transmembrane</keyword>
<reference evidence="18 19" key="1">
    <citation type="journal article" date="2007" name="Nature">
        <title>Genome of the marsupial Monodelphis domestica reveals innovation in non-coding sequences.</title>
        <authorList>
            <person name="Mikkelsen T.S."/>
            <person name="Wakefield M.J."/>
            <person name="Aken B."/>
            <person name="Amemiya C.T."/>
            <person name="Chang J.L."/>
            <person name="Duke S."/>
            <person name="Garber M."/>
            <person name="Gentles A.J."/>
            <person name="Goodstadt L."/>
            <person name="Heger A."/>
            <person name="Jurka J."/>
            <person name="Kamal M."/>
            <person name="Mauceli E."/>
            <person name="Searle S.M."/>
            <person name="Sharpe T."/>
            <person name="Baker M.L."/>
            <person name="Batzer M.A."/>
            <person name="Benos P.V."/>
            <person name="Belov K."/>
            <person name="Clamp M."/>
            <person name="Cook A."/>
            <person name="Cuff J."/>
            <person name="Das R."/>
            <person name="Davidow L."/>
            <person name="Deakin J.E."/>
            <person name="Fazzari M.J."/>
            <person name="Glass J.L."/>
            <person name="Grabherr M."/>
            <person name="Greally J.M."/>
            <person name="Gu W."/>
            <person name="Hore T.A."/>
            <person name="Huttley G.A."/>
            <person name="Kleber M."/>
            <person name="Jirtle R.L."/>
            <person name="Koina E."/>
            <person name="Lee J.T."/>
            <person name="Mahony S."/>
            <person name="Marra M.A."/>
            <person name="Miller R.D."/>
            <person name="Nicholls R.D."/>
            <person name="Oda M."/>
            <person name="Papenfuss A.T."/>
            <person name="Parra Z.E."/>
            <person name="Pollock D.D."/>
            <person name="Ray D.A."/>
            <person name="Schein J.E."/>
            <person name="Speed T.P."/>
            <person name="Thompson K."/>
            <person name="VandeBerg J.L."/>
            <person name="Wade C.M."/>
            <person name="Walker J.A."/>
            <person name="Waters P.D."/>
            <person name="Webber C."/>
            <person name="Weidman J.R."/>
            <person name="Xie X."/>
            <person name="Zody M.C."/>
            <person name="Baldwin J."/>
            <person name="Abdouelleil A."/>
            <person name="Abdulkadir J."/>
            <person name="Abebe A."/>
            <person name="Abera B."/>
            <person name="Abreu J."/>
            <person name="Acer S.C."/>
            <person name="Aftuck L."/>
            <person name="Alexander A."/>
            <person name="An P."/>
            <person name="Anderson E."/>
            <person name="Anderson S."/>
            <person name="Arachi H."/>
            <person name="Azer M."/>
            <person name="Bachantsang P."/>
            <person name="Barry A."/>
            <person name="Bayul T."/>
            <person name="Berlin A."/>
            <person name="Bessette D."/>
            <person name="Bloom T."/>
            <person name="Bloom T."/>
            <person name="Boguslavskiy L."/>
            <person name="Bonnet C."/>
            <person name="Boukhgalter B."/>
            <person name="Bourzgui I."/>
            <person name="Brown A."/>
            <person name="Cahill P."/>
            <person name="Channer S."/>
            <person name="Cheshatsang Y."/>
            <person name="Chuda L."/>
            <person name="Citroen M."/>
            <person name="Collymore A."/>
            <person name="Cooke P."/>
            <person name="Costello M."/>
            <person name="D'Aco K."/>
            <person name="Daza R."/>
            <person name="De Haan G."/>
            <person name="DeGray S."/>
            <person name="DeMaso C."/>
            <person name="Dhargay N."/>
            <person name="Dooley K."/>
            <person name="Dooley E."/>
            <person name="Doricent M."/>
            <person name="Dorje P."/>
            <person name="Dorjee K."/>
            <person name="Dupes A."/>
            <person name="Elong R."/>
            <person name="Falk J."/>
            <person name="Farina A."/>
            <person name="Faro S."/>
            <person name="Ferguson D."/>
            <person name="Fisher S."/>
            <person name="Foley C.D."/>
            <person name="Franke A."/>
            <person name="Friedrich D."/>
            <person name="Gadbois L."/>
            <person name="Gearin G."/>
            <person name="Gearin C.R."/>
            <person name="Giannoukos G."/>
            <person name="Goode T."/>
            <person name="Graham J."/>
            <person name="Grandbois E."/>
            <person name="Grewal S."/>
            <person name="Gyaltsen K."/>
            <person name="Hafez N."/>
            <person name="Hagos B."/>
            <person name="Hall J."/>
            <person name="Henson C."/>
            <person name="Hollinger A."/>
            <person name="Honan T."/>
            <person name="Huard M.D."/>
            <person name="Hughes L."/>
            <person name="Hurhula B."/>
            <person name="Husby M.E."/>
            <person name="Kamat A."/>
            <person name="Kanga B."/>
            <person name="Kashin S."/>
            <person name="Khazanovich D."/>
            <person name="Kisner P."/>
            <person name="Lance K."/>
            <person name="Lara M."/>
            <person name="Lee W."/>
            <person name="Lennon N."/>
            <person name="Letendre F."/>
            <person name="LeVine R."/>
            <person name="Lipovsky A."/>
            <person name="Liu X."/>
            <person name="Liu J."/>
            <person name="Liu S."/>
            <person name="Lokyitsang T."/>
            <person name="Lokyitsang Y."/>
            <person name="Lubonja R."/>
            <person name="Lui A."/>
            <person name="MacDonald P."/>
            <person name="Magnisalis V."/>
            <person name="Maru K."/>
            <person name="Matthews C."/>
            <person name="McCusker W."/>
            <person name="McDonough S."/>
            <person name="Mehta T."/>
            <person name="Meldrim J."/>
            <person name="Meneus L."/>
            <person name="Mihai O."/>
            <person name="Mihalev A."/>
            <person name="Mihova T."/>
            <person name="Mittelman R."/>
            <person name="Mlenga V."/>
            <person name="Montmayeur A."/>
            <person name="Mulrain L."/>
            <person name="Navidi A."/>
            <person name="Naylor J."/>
            <person name="Negash T."/>
            <person name="Nguyen T."/>
            <person name="Nguyen N."/>
            <person name="Nicol R."/>
            <person name="Norbu C."/>
            <person name="Norbu N."/>
            <person name="Novod N."/>
            <person name="O'Neill B."/>
            <person name="Osman S."/>
            <person name="Markiewicz E."/>
            <person name="Oyono O.L."/>
            <person name="Patti C."/>
            <person name="Phunkhang P."/>
            <person name="Pierre F."/>
            <person name="Priest M."/>
            <person name="Raghuraman S."/>
            <person name="Rege F."/>
            <person name="Reyes R."/>
            <person name="Rise C."/>
            <person name="Rogov P."/>
            <person name="Ross K."/>
            <person name="Ryan E."/>
            <person name="Settipalli S."/>
            <person name="Shea T."/>
            <person name="Sherpa N."/>
            <person name="Shi L."/>
            <person name="Shih D."/>
            <person name="Sparrow T."/>
            <person name="Spaulding J."/>
            <person name="Stalker J."/>
            <person name="Stange-Thomann N."/>
            <person name="Stavropoulos S."/>
            <person name="Stone C."/>
            <person name="Strader C."/>
            <person name="Tesfaye S."/>
            <person name="Thomson T."/>
            <person name="Thoulutsang Y."/>
            <person name="Thoulutsang D."/>
            <person name="Topham K."/>
            <person name="Topping I."/>
            <person name="Tsamla T."/>
            <person name="Vassiliev H."/>
            <person name="Vo A."/>
            <person name="Wangchuk T."/>
            <person name="Wangdi T."/>
            <person name="Weiand M."/>
            <person name="Wilkinson J."/>
            <person name="Wilson A."/>
            <person name="Yadav S."/>
            <person name="Young G."/>
            <person name="Yu Q."/>
            <person name="Zembek L."/>
            <person name="Zhong D."/>
            <person name="Zimmer A."/>
            <person name="Zwirko Z."/>
            <person name="Jaffe D.B."/>
            <person name="Alvarez P."/>
            <person name="Brockman W."/>
            <person name="Butler J."/>
            <person name="Chin C."/>
            <person name="Gnerre S."/>
            <person name="MacCallum I."/>
            <person name="Graves J.A."/>
            <person name="Ponting C.P."/>
            <person name="Breen M."/>
            <person name="Samollow P.B."/>
            <person name="Lander E.S."/>
            <person name="Lindblad-Toh K."/>
        </authorList>
    </citation>
    <scope>NUCLEOTIDE SEQUENCE [LARGE SCALE GENOMIC DNA]</scope>
</reference>
<dbReference type="Bgee" id="ENSMODG00000029681">
    <property type="expression patterns" value="Expressed in spermatid and 3 other cell types or tissues"/>
</dbReference>
<evidence type="ECO:0000313" key="19">
    <source>
        <dbReference type="Proteomes" id="UP000002280"/>
    </source>
</evidence>
<name>A0A5F8GNG4_MONDO</name>
<dbReference type="FunFam" id="1.10.10.60:FF:000020">
    <property type="entry name" value="Ceramide synthase 5"/>
    <property type="match status" value="1"/>
</dbReference>
<evidence type="ECO:0000256" key="9">
    <source>
        <dbReference type="ARBA" id="ARBA00023098"/>
    </source>
</evidence>
<dbReference type="PANTHER" id="PTHR12560">
    <property type="entry name" value="LONGEVITY ASSURANCE FACTOR 1 LAG1"/>
    <property type="match status" value="1"/>
</dbReference>
<feature type="compositionally biased region" description="Polar residues" evidence="14">
    <location>
        <begin position="413"/>
        <end position="425"/>
    </location>
</feature>
<reference evidence="18" key="2">
    <citation type="submission" date="2025-08" db="UniProtKB">
        <authorList>
            <consortium name="Ensembl"/>
        </authorList>
    </citation>
    <scope>IDENTIFICATION</scope>
</reference>
<dbReference type="InterPro" id="IPR006634">
    <property type="entry name" value="TLC-dom"/>
</dbReference>
<feature type="domain" description="TLC" evidence="17">
    <location>
        <begin position="182"/>
        <end position="381"/>
    </location>
</feature>
<dbReference type="UniPathway" id="UPA00222"/>
<dbReference type="GO" id="GO:0050291">
    <property type="term" value="F:sphingosine N-acyltransferase activity"/>
    <property type="evidence" value="ECO:0000318"/>
    <property type="project" value="GO_Central"/>
</dbReference>
<evidence type="ECO:0000256" key="10">
    <source>
        <dbReference type="ARBA" id="ARBA00023136"/>
    </source>
</evidence>
<dbReference type="Pfam" id="PF03798">
    <property type="entry name" value="TRAM_LAG1_CLN8"/>
    <property type="match status" value="1"/>
</dbReference>
<dbReference type="GeneTree" id="ENSGT01030000234515"/>
<dbReference type="GO" id="GO:0005789">
    <property type="term" value="C:endoplasmic reticulum membrane"/>
    <property type="evidence" value="ECO:0007669"/>
    <property type="project" value="UniProtKB-SubCell"/>
</dbReference>
<dbReference type="GO" id="GO:0003677">
    <property type="term" value="F:DNA binding"/>
    <property type="evidence" value="ECO:0007669"/>
    <property type="project" value="UniProtKB-UniRule"/>
</dbReference>
<keyword evidence="12" id="KW-0238">DNA-binding</keyword>
<evidence type="ECO:0000256" key="11">
    <source>
        <dbReference type="ARBA" id="ARBA00049036"/>
    </source>
</evidence>
<protein>
    <submittedName>
        <fullName evidence="18">Ceramide synthase 4-like</fullName>
    </submittedName>
</protein>
<dbReference type="OMA" id="DWLWWER"/>
<keyword evidence="9" id="KW-0443">Lipid metabolism</keyword>
<evidence type="ECO:0000256" key="7">
    <source>
        <dbReference type="ARBA" id="ARBA00022824"/>
    </source>
</evidence>